<keyword evidence="2" id="KW-1185">Reference proteome</keyword>
<organism evidence="1 2">
    <name type="scientific">Taurinivorans muris</name>
    <dbReference type="NCBI Taxonomy" id="2787751"/>
    <lineage>
        <taxon>Bacteria</taxon>
        <taxon>Pseudomonadati</taxon>
        <taxon>Thermodesulfobacteriota</taxon>
        <taxon>Desulfovibrionia</taxon>
        <taxon>Desulfovibrionales</taxon>
        <taxon>Desulfovibrionaceae</taxon>
        <taxon>Taurinivorans</taxon>
    </lineage>
</organism>
<dbReference type="InterPro" id="IPR003772">
    <property type="entry name" value="YceD"/>
</dbReference>
<evidence type="ECO:0000313" key="2">
    <source>
        <dbReference type="Proteomes" id="UP001058120"/>
    </source>
</evidence>
<accession>A0ABY5Y251</accession>
<dbReference type="PANTHER" id="PTHR34374:SF1">
    <property type="entry name" value="LARGE RIBOSOMAL RNA SUBUNIT ACCUMULATION PROTEIN YCED HOMOLOG 1, CHLOROPLASTIC"/>
    <property type="match status" value="1"/>
</dbReference>
<dbReference type="RefSeq" id="WP_334315872.1">
    <property type="nucleotide sequence ID" value="NZ_CP065938.1"/>
</dbReference>
<protein>
    <submittedName>
        <fullName evidence="1">DUF177 domain-containing protein</fullName>
    </submittedName>
</protein>
<dbReference type="Proteomes" id="UP001058120">
    <property type="component" value="Chromosome"/>
</dbReference>
<sequence length="179" mass="20612">MKEFQMLLRDVEQNGQTFHYNNQKIWLEPMKEFHISCKIIDDIQAEVFVLPEEDGCLFRGKLRGKVSVPCDRCAEETEIKIDYVFDEFEGYPPADQEEILDDTLDDNRVIFKDKNALVLDMGALLWEEFVLTLPTKPLCKNNCKGVCPKCGKNLNEGICACEDEGSDPRFAVLRNLKIQ</sequence>
<evidence type="ECO:0000313" key="1">
    <source>
        <dbReference type="EMBL" id="UWX06269.1"/>
    </source>
</evidence>
<proteinExistence type="predicted"/>
<dbReference type="PANTHER" id="PTHR34374">
    <property type="entry name" value="LARGE RIBOSOMAL RNA SUBUNIT ACCUMULATION PROTEIN YCED HOMOLOG 1, CHLOROPLASTIC"/>
    <property type="match status" value="1"/>
</dbReference>
<dbReference type="EMBL" id="CP065938">
    <property type="protein sequence ID" value="UWX06269.1"/>
    <property type="molecule type" value="Genomic_DNA"/>
</dbReference>
<gene>
    <name evidence="1" type="ORF">JBF11_02850</name>
</gene>
<reference evidence="1" key="1">
    <citation type="submission" date="2020-12" db="EMBL/GenBank/DDBJ databases">
        <title>Taurinivorans muris gen. nov., sp. nov., fundamental and realized metabolic niche of a ubiquitous sulfidogenic bacterium in the murine intestine.</title>
        <authorList>
            <person name="Ye H."/>
            <person name="Hanson B.T."/>
            <person name="Loy A."/>
        </authorList>
    </citation>
    <scope>NUCLEOTIDE SEQUENCE</scope>
    <source>
        <strain evidence="1">LT0009</strain>
    </source>
</reference>
<dbReference type="Pfam" id="PF02620">
    <property type="entry name" value="YceD"/>
    <property type="match status" value="1"/>
</dbReference>
<name>A0ABY5Y251_9BACT</name>